<evidence type="ECO:0000313" key="17">
    <source>
        <dbReference type="Proteomes" id="UP000471633"/>
    </source>
</evidence>
<dbReference type="Pfam" id="PF00017">
    <property type="entry name" value="SH2"/>
    <property type="match status" value="1"/>
</dbReference>
<dbReference type="SMART" id="SM00252">
    <property type="entry name" value="SH2"/>
    <property type="match status" value="1"/>
</dbReference>
<dbReference type="InterPro" id="IPR001452">
    <property type="entry name" value="SH3_domain"/>
</dbReference>
<dbReference type="InterPro" id="IPR000719">
    <property type="entry name" value="Prot_kinase_dom"/>
</dbReference>
<evidence type="ECO:0000256" key="11">
    <source>
        <dbReference type="RuleBase" id="RU362096"/>
    </source>
</evidence>
<keyword evidence="6 10" id="KW-0067">ATP-binding</keyword>
<accession>A0A094ZT02</accession>
<evidence type="ECO:0000256" key="5">
    <source>
        <dbReference type="ARBA" id="ARBA00022777"/>
    </source>
</evidence>
<dbReference type="PRINTS" id="PR00452">
    <property type="entry name" value="SH3DOMAIN"/>
</dbReference>
<dbReference type="OrthoDB" id="4062651at2759"/>
<feature type="binding site" evidence="10">
    <location>
        <position position="325"/>
    </location>
    <ligand>
        <name>ATP</name>
        <dbReference type="ChEBI" id="CHEBI:30616"/>
    </ligand>
</feature>
<evidence type="ECO:0000256" key="2">
    <source>
        <dbReference type="ARBA" id="ARBA00022553"/>
    </source>
</evidence>
<dbReference type="CTD" id="24593085"/>
<reference evidence="15" key="3">
    <citation type="submission" date="2021-06" db="EMBL/GenBank/DDBJ databases">
        <title>Chromosome-level genome assembly for S. haematobium.</title>
        <authorList>
            <person name="Stroehlein A.J."/>
        </authorList>
    </citation>
    <scope>NUCLEOTIDE SEQUENCE</scope>
</reference>
<organism evidence="16">
    <name type="scientific">Schistosoma haematobium</name>
    <name type="common">Blood fluke</name>
    <dbReference type="NCBI Taxonomy" id="6185"/>
    <lineage>
        <taxon>Eukaryota</taxon>
        <taxon>Metazoa</taxon>
        <taxon>Spiralia</taxon>
        <taxon>Lophotrochozoa</taxon>
        <taxon>Platyhelminthes</taxon>
        <taxon>Trematoda</taxon>
        <taxon>Digenea</taxon>
        <taxon>Strigeidida</taxon>
        <taxon>Schistosomatoidea</taxon>
        <taxon>Schistosomatidae</taxon>
        <taxon>Schistosoma</taxon>
    </lineage>
</organism>
<dbReference type="InterPro" id="IPR036860">
    <property type="entry name" value="SH2_dom_sf"/>
</dbReference>
<dbReference type="SUPFAM" id="SSF50044">
    <property type="entry name" value="SH3-domain"/>
    <property type="match status" value="1"/>
</dbReference>
<evidence type="ECO:0000256" key="6">
    <source>
        <dbReference type="ARBA" id="ARBA00022840"/>
    </source>
</evidence>
<dbReference type="SUPFAM" id="SSF56112">
    <property type="entry name" value="Protein kinase-like (PK-like)"/>
    <property type="match status" value="1"/>
</dbReference>
<evidence type="ECO:0000313" key="15">
    <source>
        <dbReference type="EMBL" id="KAH9589857.1"/>
    </source>
</evidence>
<dbReference type="InterPro" id="IPR011009">
    <property type="entry name" value="Kinase-like_dom_sf"/>
</dbReference>
<name>A0A094ZT02_SCHHA</name>
<dbReference type="GO" id="GO:0004715">
    <property type="term" value="F:non-membrane spanning protein tyrosine kinase activity"/>
    <property type="evidence" value="ECO:0007669"/>
    <property type="project" value="UniProtKB-EC"/>
</dbReference>
<dbReference type="InterPro" id="IPR050198">
    <property type="entry name" value="Non-receptor_tyrosine_kinases"/>
</dbReference>
<comment type="similarity">
    <text evidence="11">Belongs to the protein kinase superfamily. Tyr protein kinase family.</text>
</comment>
<keyword evidence="7 11" id="KW-0829">Tyrosine-protein kinase</keyword>
<dbReference type="RefSeq" id="XP_012797079.1">
    <property type="nucleotide sequence ID" value="XM_012941625.3"/>
</dbReference>
<dbReference type="PRINTS" id="PR00401">
    <property type="entry name" value="SH2DOMAIN"/>
</dbReference>
<dbReference type="FunFam" id="1.10.510.10:FF:000554">
    <property type="entry name" value="Predicted protein"/>
    <property type="match status" value="1"/>
</dbReference>
<keyword evidence="1 9" id="KW-0728">SH3 domain</keyword>
<dbReference type="PANTHER" id="PTHR24418">
    <property type="entry name" value="TYROSINE-PROTEIN KINASE"/>
    <property type="match status" value="1"/>
</dbReference>
<dbReference type="InterPro" id="IPR036028">
    <property type="entry name" value="SH3-like_dom_sf"/>
</dbReference>
<dbReference type="SMART" id="SM00326">
    <property type="entry name" value="SH3"/>
    <property type="match status" value="1"/>
</dbReference>
<keyword evidence="17" id="KW-1185">Reference proteome</keyword>
<keyword evidence="8" id="KW-0727">SH2 domain</keyword>
<reference evidence="15" key="2">
    <citation type="journal article" date="2019" name="Gigascience">
        <title>High-quality Schistosoma haematobium genome achieved by single-molecule and long-range sequencing.</title>
        <authorList>
            <person name="Stroehlein A.J."/>
            <person name="Korhonen P.K."/>
            <person name="Chong T.M."/>
            <person name="Lim Y.L."/>
            <person name="Chan K.G."/>
            <person name="Webster B."/>
            <person name="Rollinson D."/>
            <person name="Brindley P.J."/>
            <person name="Gasser R.B."/>
            <person name="Young N.D."/>
        </authorList>
    </citation>
    <scope>NUCLEOTIDE SEQUENCE</scope>
</reference>
<proteinExistence type="inferred from homology"/>
<dbReference type="STRING" id="6185.A0A094ZT02"/>
<dbReference type="PROSITE" id="PS50011">
    <property type="entry name" value="PROTEIN_KINASE_DOM"/>
    <property type="match status" value="1"/>
</dbReference>
<dbReference type="Gene3D" id="3.30.505.10">
    <property type="entry name" value="SH2 domain"/>
    <property type="match status" value="1"/>
</dbReference>
<dbReference type="EMBL" id="AMPZ03000002">
    <property type="protein sequence ID" value="KAH9589857.1"/>
    <property type="molecule type" value="Genomic_DNA"/>
</dbReference>
<dbReference type="GO" id="GO:0005524">
    <property type="term" value="F:ATP binding"/>
    <property type="evidence" value="ECO:0007669"/>
    <property type="project" value="UniProtKB-UniRule"/>
</dbReference>
<evidence type="ECO:0000256" key="8">
    <source>
        <dbReference type="PROSITE-ProRule" id="PRU00191"/>
    </source>
</evidence>
<dbReference type="CDD" id="cd11845">
    <property type="entry name" value="SH3_Src_like"/>
    <property type="match status" value="1"/>
</dbReference>
<dbReference type="KEGG" id="shx:MS3_00002771"/>
<evidence type="ECO:0000256" key="7">
    <source>
        <dbReference type="ARBA" id="ARBA00023137"/>
    </source>
</evidence>
<dbReference type="PROSITE" id="PS50002">
    <property type="entry name" value="SH3"/>
    <property type="match status" value="1"/>
</dbReference>
<dbReference type="GeneID" id="24593085"/>
<feature type="domain" description="Protein kinase" evidence="14">
    <location>
        <begin position="297"/>
        <end position="555"/>
    </location>
</feature>
<dbReference type="Gene3D" id="2.30.30.40">
    <property type="entry name" value="SH3 Domains"/>
    <property type="match status" value="1"/>
</dbReference>
<keyword evidence="2" id="KW-0597">Phosphoprotein</keyword>
<dbReference type="EC" id="2.7.10.2" evidence="11"/>
<keyword evidence="3 11" id="KW-0808">Transferase</keyword>
<dbReference type="Proteomes" id="UP000471633">
    <property type="component" value="Unassembled WGS sequence"/>
</dbReference>
<dbReference type="Pfam" id="PF07714">
    <property type="entry name" value="PK_Tyr_Ser-Thr"/>
    <property type="match status" value="1"/>
</dbReference>
<dbReference type="Pfam" id="PF00018">
    <property type="entry name" value="SH3_1"/>
    <property type="match status" value="1"/>
</dbReference>
<reference evidence="16" key="1">
    <citation type="journal article" date="2012" name="Nat. Genet.">
        <title>Whole-genome sequence of Schistosoma haematobium.</title>
        <authorList>
            <person name="Young N.D."/>
            <person name="Jex A.R."/>
            <person name="Li B."/>
            <person name="Liu S."/>
            <person name="Yang L."/>
            <person name="Xiong Z."/>
            <person name="Li Y."/>
            <person name="Cantacessi C."/>
            <person name="Hall R.S."/>
            <person name="Xu X."/>
            <person name="Chen F."/>
            <person name="Wu X."/>
            <person name="Zerlotini A."/>
            <person name="Oliveira G."/>
            <person name="Hofmann A."/>
            <person name="Zhang G."/>
            <person name="Fang X."/>
            <person name="Kang Y."/>
            <person name="Campbell B.E."/>
            <person name="Loukas A."/>
            <person name="Ranganathan S."/>
            <person name="Rollinson D."/>
            <person name="Rinaldi G."/>
            <person name="Brindley P.J."/>
            <person name="Yang H."/>
            <person name="Wang J."/>
            <person name="Wang J."/>
            <person name="Gasser R.B."/>
        </authorList>
    </citation>
    <scope>NUCLEOTIDE SEQUENCE [LARGE SCALE GENOMIC DNA]</scope>
</reference>
<dbReference type="EMBL" id="KL250869">
    <property type="protein sequence ID" value="KGB37317.1"/>
    <property type="molecule type" value="Genomic_DNA"/>
</dbReference>
<dbReference type="PROSITE" id="PS50001">
    <property type="entry name" value="SH2"/>
    <property type="match status" value="1"/>
</dbReference>
<protein>
    <recommendedName>
        <fullName evidence="11">Tyrosine-protein kinase</fullName>
        <ecNumber evidence="11">2.7.10.2</ecNumber>
    </recommendedName>
</protein>
<comment type="catalytic activity">
    <reaction evidence="11">
        <text>L-tyrosyl-[protein] + ATP = O-phospho-L-tyrosyl-[protein] + ADP + H(+)</text>
        <dbReference type="Rhea" id="RHEA:10596"/>
        <dbReference type="Rhea" id="RHEA-COMP:10136"/>
        <dbReference type="Rhea" id="RHEA-COMP:20101"/>
        <dbReference type="ChEBI" id="CHEBI:15378"/>
        <dbReference type="ChEBI" id="CHEBI:30616"/>
        <dbReference type="ChEBI" id="CHEBI:46858"/>
        <dbReference type="ChEBI" id="CHEBI:61978"/>
        <dbReference type="ChEBI" id="CHEBI:456216"/>
        <dbReference type="EC" id="2.7.10.2"/>
    </reaction>
</comment>
<dbReference type="InterPro" id="IPR020635">
    <property type="entry name" value="Tyr_kinase_cat_dom"/>
</dbReference>
<dbReference type="PROSITE" id="PS00107">
    <property type="entry name" value="PROTEIN_KINASE_ATP"/>
    <property type="match status" value="1"/>
</dbReference>
<evidence type="ECO:0000259" key="13">
    <source>
        <dbReference type="PROSITE" id="PS50002"/>
    </source>
</evidence>
<feature type="domain" description="SH3" evidence="13">
    <location>
        <begin position="112"/>
        <end position="173"/>
    </location>
</feature>
<evidence type="ECO:0000259" key="12">
    <source>
        <dbReference type="PROSITE" id="PS50001"/>
    </source>
</evidence>
<evidence type="ECO:0000313" key="16">
    <source>
        <dbReference type="EMBL" id="KGB37317.1"/>
    </source>
</evidence>
<reference evidence="15" key="4">
    <citation type="journal article" date="2022" name="PLoS Pathog.">
        <title>Chromosome-level genome of Schistosoma haematobium underpins genome-wide explorations of molecular variation.</title>
        <authorList>
            <person name="Stroehlein A.J."/>
            <person name="Korhonen P.K."/>
            <person name="Lee V.V."/>
            <person name="Ralph S.A."/>
            <person name="Mentink-Kane M."/>
            <person name="You H."/>
            <person name="McManus D.P."/>
            <person name="Tchuente L.T."/>
            <person name="Stothard J.R."/>
            <person name="Kaur P."/>
            <person name="Dudchenko O."/>
            <person name="Aiden E.L."/>
            <person name="Yang B."/>
            <person name="Yang H."/>
            <person name="Emery A.M."/>
            <person name="Webster B.L."/>
            <person name="Brindley P.J."/>
            <person name="Rollinson D."/>
            <person name="Chang B.C.H."/>
            <person name="Gasser R.B."/>
            <person name="Young N.D."/>
        </authorList>
    </citation>
    <scope>NUCLEOTIDE SEQUENCE</scope>
</reference>
<feature type="domain" description="SH2" evidence="12">
    <location>
        <begin position="150"/>
        <end position="277"/>
    </location>
</feature>
<sequence>MGICLCLQRSTKQSQNDGGSHYYLGSTPTTANNAAKYLCHQTLEVTNNGTTADIAPTNVNQVTLYNLGPKNSLAVSRNVVADMHMTCVAGQNNAITSAISTVSPGGIGVQARPLVQVRALYSYQGHNQDDLSFQKGDIMFVISGMSDAWWFARHSDTGMSGYIPSNYVCLNDGLPTSLDAWYDIGRREADRKLLLVGNPKGTYLIRPSSETQNYALSVRHYDSEKNMWVVKHYRIRILDNNGGFFISIRTTFPNIQDLINYYTVHPDGLCCRLSIPCPRAYRPPVQFRDFEINRDSITRIRKLGQGTFGEVYLAKWNGSVEVAVKMRLDPTDRSRFIEEARLMHAFHHPRIVQLLGVCTEPEDQPVYIITELMRKGALYDFLRTEEGHKLTLDDLIDIMAQIASGMSYLEEMNSVHRDLRAANILVDQDYSVKVSDFGLAKIISDDSHADPNTKFPIKWTAPEAALQHIFSIKSDVWSFGILMYEIVTYGGTPYPGMTTRQTVAEVEKGYRLPCPHTPEHPCPDDLYNLMRKCWDARPENRPTFRSLYDVFENWSTHTEAQYLDN</sequence>
<dbReference type="SMART" id="SM00219">
    <property type="entry name" value="TyrKc"/>
    <property type="match status" value="1"/>
</dbReference>
<dbReference type="PRINTS" id="PR00109">
    <property type="entry name" value="TYRKINASE"/>
</dbReference>
<keyword evidence="5 11" id="KW-0418">Kinase</keyword>
<gene>
    <name evidence="15" type="ORF">MS3_00002771</name>
    <name evidence="16" type="ORF">MS3_05644</name>
</gene>
<dbReference type="SUPFAM" id="SSF55550">
    <property type="entry name" value="SH2 domain"/>
    <property type="match status" value="1"/>
</dbReference>
<dbReference type="Gene3D" id="1.10.510.10">
    <property type="entry name" value="Transferase(Phosphotransferase) domain 1"/>
    <property type="match status" value="1"/>
</dbReference>
<dbReference type="InterPro" id="IPR001245">
    <property type="entry name" value="Ser-Thr/Tyr_kinase_cat_dom"/>
</dbReference>
<dbReference type="InterPro" id="IPR000980">
    <property type="entry name" value="SH2"/>
</dbReference>
<evidence type="ECO:0000256" key="1">
    <source>
        <dbReference type="ARBA" id="ARBA00022443"/>
    </source>
</evidence>
<dbReference type="InterPro" id="IPR017441">
    <property type="entry name" value="Protein_kinase_ATP_BS"/>
</dbReference>
<evidence type="ECO:0000256" key="3">
    <source>
        <dbReference type="ARBA" id="ARBA00022679"/>
    </source>
</evidence>
<evidence type="ECO:0000259" key="14">
    <source>
        <dbReference type="PROSITE" id="PS50011"/>
    </source>
</evidence>
<evidence type="ECO:0000256" key="10">
    <source>
        <dbReference type="PROSITE-ProRule" id="PRU10141"/>
    </source>
</evidence>
<keyword evidence="4 10" id="KW-0547">Nucleotide-binding</keyword>
<dbReference type="AlphaFoldDB" id="A0A094ZT02"/>
<evidence type="ECO:0000256" key="9">
    <source>
        <dbReference type="PROSITE-ProRule" id="PRU00192"/>
    </source>
</evidence>
<evidence type="ECO:0000256" key="4">
    <source>
        <dbReference type="ARBA" id="ARBA00022741"/>
    </source>
</evidence>